<sequence>MRVTVLGAGAFGTALSVALYNSCCSVALWSRNKRVLEELRNTGMNSLYLPGCLVPKEIELIPDVESALKCASVLLLCVPTQELRNLCNDVRNTAALDASVPVLVCSKGIENKSLKFAGEVVEELLPDNPVFVLSGPALAKEMVRGLPCAMVLAGRDESLAASLAEKLSSAVMSIAPSTDYVGVQIGSVLKNIIAIACGIVIGKGLGYNASAMVVVRGIAEIQAVSTAKSESVDLSTIIGLACLGDLVLTCTSASSRNMSFGLAIGKGQDIASRNDSLVEGAESAQSIDRLSNTLGIHLPVCSAIAKLLRGELDTDQVINQLLFA</sequence>
<keyword evidence="2 10" id="KW-0444">Lipid biosynthesis</keyword>
<dbReference type="NCBIfam" id="NF000940">
    <property type="entry name" value="PRK00094.1-2"/>
    <property type="match status" value="1"/>
</dbReference>
<feature type="binding site" evidence="10">
    <location>
        <position position="190"/>
    </location>
    <ligand>
        <name>sn-glycerol 3-phosphate</name>
        <dbReference type="ChEBI" id="CHEBI:57597"/>
    </ligand>
</feature>
<dbReference type="Proteomes" id="UP000055047">
    <property type="component" value="Unassembled WGS sequence"/>
</dbReference>
<evidence type="ECO:0000256" key="12">
    <source>
        <dbReference type="RuleBase" id="RU000439"/>
    </source>
</evidence>
<feature type="binding site" evidence="10">
    <location>
        <position position="257"/>
    </location>
    <ligand>
        <name>sn-glycerol 3-phosphate</name>
        <dbReference type="ChEBI" id="CHEBI:57597"/>
    </ligand>
</feature>
<evidence type="ECO:0000256" key="10">
    <source>
        <dbReference type="HAMAP-Rule" id="MF_00394"/>
    </source>
</evidence>
<comment type="pathway">
    <text evidence="10">Membrane lipid metabolism; glycerophospholipid metabolism.</text>
</comment>
<dbReference type="SUPFAM" id="SSF51735">
    <property type="entry name" value="NAD(P)-binding Rossmann-fold domains"/>
    <property type="match status" value="1"/>
</dbReference>
<dbReference type="GO" id="GO:0047952">
    <property type="term" value="F:glycerol-3-phosphate dehydrogenase [NAD(P)+] activity"/>
    <property type="evidence" value="ECO:0007669"/>
    <property type="project" value="UniProtKB-UniRule"/>
</dbReference>
<dbReference type="InterPro" id="IPR013328">
    <property type="entry name" value="6PGD_dom2"/>
</dbReference>
<proteinExistence type="inferred from homology"/>
<feature type="binding site" evidence="10">
    <location>
        <position position="256"/>
    </location>
    <ligand>
        <name>NADPH</name>
        <dbReference type="ChEBI" id="CHEBI:57783"/>
    </ligand>
</feature>
<keyword evidence="8 10" id="KW-0594">Phospholipid biosynthesis</keyword>
<feature type="binding site" evidence="10">
    <location>
        <position position="278"/>
    </location>
    <ligand>
        <name>NADPH</name>
        <dbReference type="ChEBI" id="CHEBI:57783"/>
    </ligand>
</feature>
<comment type="similarity">
    <text evidence="1 10 11">Belongs to the NAD-dependent glycerol-3-phosphate dehydrogenase family.</text>
</comment>
<evidence type="ECO:0000256" key="6">
    <source>
        <dbReference type="ARBA" id="ARBA00023027"/>
    </source>
</evidence>
<evidence type="ECO:0000256" key="7">
    <source>
        <dbReference type="ARBA" id="ARBA00023098"/>
    </source>
</evidence>
<evidence type="ECO:0000313" key="14">
    <source>
        <dbReference type="Proteomes" id="UP000055047"/>
    </source>
</evidence>
<dbReference type="GO" id="GO:0046167">
    <property type="term" value="P:glycerol-3-phosphate biosynthetic process"/>
    <property type="evidence" value="ECO:0007669"/>
    <property type="project" value="UniProtKB-UniRule"/>
</dbReference>
<feature type="binding site" evidence="10">
    <location>
        <position position="107"/>
    </location>
    <ligand>
        <name>NADPH</name>
        <dbReference type="ChEBI" id="CHEBI:57783"/>
    </ligand>
</feature>
<dbReference type="EC" id="1.1.1.94" evidence="10"/>
<dbReference type="UniPathway" id="UPA00940"/>
<dbReference type="Pfam" id="PF07479">
    <property type="entry name" value="NAD_Gly3P_dh_C"/>
    <property type="match status" value="1"/>
</dbReference>
<accession>A0A098EF84</accession>
<evidence type="ECO:0000256" key="9">
    <source>
        <dbReference type="ARBA" id="ARBA00023264"/>
    </source>
</evidence>
<dbReference type="InterPro" id="IPR006168">
    <property type="entry name" value="G3P_DH_NAD-dep"/>
</dbReference>
<organism evidence="13 14">
    <name type="scientific">Anaplasma phagocytophilum</name>
    <name type="common">Ehrlichia phagocytophila</name>
    <dbReference type="NCBI Taxonomy" id="948"/>
    <lineage>
        <taxon>Bacteria</taxon>
        <taxon>Pseudomonadati</taxon>
        <taxon>Pseudomonadota</taxon>
        <taxon>Alphaproteobacteria</taxon>
        <taxon>Rickettsiales</taxon>
        <taxon>Anaplasmataceae</taxon>
        <taxon>Anaplasma</taxon>
        <taxon>phagocytophilum group</taxon>
    </lineage>
</organism>
<comment type="caution">
    <text evidence="10">Lacks conserved residue(s) required for the propagation of feature annotation.</text>
</comment>
<dbReference type="GO" id="GO:0046168">
    <property type="term" value="P:glycerol-3-phosphate catabolic process"/>
    <property type="evidence" value="ECO:0007669"/>
    <property type="project" value="InterPro"/>
</dbReference>
<keyword evidence="10" id="KW-0963">Cytoplasm</keyword>
<keyword evidence="5 10" id="KW-0560">Oxidoreductase</keyword>
<evidence type="ECO:0000256" key="11">
    <source>
        <dbReference type="RuleBase" id="RU000437"/>
    </source>
</evidence>
<dbReference type="GO" id="GO:0006650">
    <property type="term" value="P:glycerophospholipid metabolic process"/>
    <property type="evidence" value="ECO:0007669"/>
    <property type="project" value="UniProtKB-UniRule"/>
</dbReference>
<dbReference type="GO" id="GO:0051287">
    <property type="term" value="F:NAD binding"/>
    <property type="evidence" value="ECO:0007669"/>
    <property type="project" value="InterPro"/>
</dbReference>
<comment type="catalytic activity">
    <reaction evidence="10 12">
        <text>sn-glycerol 3-phosphate + NADP(+) = dihydroxyacetone phosphate + NADPH + H(+)</text>
        <dbReference type="Rhea" id="RHEA:11096"/>
        <dbReference type="ChEBI" id="CHEBI:15378"/>
        <dbReference type="ChEBI" id="CHEBI:57597"/>
        <dbReference type="ChEBI" id="CHEBI:57642"/>
        <dbReference type="ChEBI" id="CHEBI:57783"/>
        <dbReference type="ChEBI" id="CHEBI:58349"/>
        <dbReference type="EC" id="1.1.1.94"/>
    </reaction>
</comment>
<keyword evidence="4 10" id="KW-0521">NADP</keyword>
<dbReference type="GO" id="GO:0005975">
    <property type="term" value="P:carbohydrate metabolic process"/>
    <property type="evidence" value="ECO:0007669"/>
    <property type="project" value="InterPro"/>
</dbReference>
<feature type="binding site" evidence="10">
    <location>
        <position position="31"/>
    </location>
    <ligand>
        <name>NADPH</name>
        <dbReference type="ChEBI" id="CHEBI:57783"/>
    </ligand>
</feature>
<reference evidence="13 14" key="1">
    <citation type="submission" date="2014-09" db="EMBL/GenBank/DDBJ databases">
        <authorList>
            <person name="Loux Valentin"/>
            <person name="Dugat Thibaut"/>
        </authorList>
    </citation>
    <scope>NUCLEOTIDE SEQUENCE [LARGE SCALE GENOMIC DNA]</scope>
    <source>
        <strain evidence="13 14">BOV-10_179</strain>
    </source>
</reference>
<comment type="subcellular location">
    <subcellularLocation>
        <location evidence="10">Cytoplasm</location>
    </subcellularLocation>
</comment>
<feature type="binding site" evidence="10">
    <location>
        <position position="256"/>
    </location>
    <ligand>
        <name>sn-glycerol 3-phosphate</name>
        <dbReference type="ChEBI" id="CHEBI:57597"/>
    </ligand>
</feature>
<dbReference type="EMBL" id="CCXQ01000014">
    <property type="protein sequence ID" value="CEG20457.1"/>
    <property type="molecule type" value="Genomic_DNA"/>
</dbReference>
<feature type="binding site" evidence="10">
    <location>
        <position position="11"/>
    </location>
    <ligand>
        <name>NADPH</name>
        <dbReference type="ChEBI" id="CHEBI:57783"/>
    </ligand>
</feature>
<feature type="binding site" evidence="10">
    <location>
        <position position="107"/>
    </location>
    <ligand>
        <name>sn-glycerol 3-phosphate</name>
        <dbReference type="ChEBI" id="CHEBI:57597"/>
    </ligand>
</feature>
<evidence type="ECO:0000313" key="13">
    <source>
        <dbReference type="EMBL" id="CEG20457.1"/>
    </source>
</evidence>
<keyword evidence="7 10" id="KW-0443">Lipid metabolism</keyword>
<name>A0A098EF84_ANAPH</name>
<feature type="binding site" evidence="10">
    <location>
        <position position="279"/>
    </location>
    <ligand>
        <name>NADPH</name>
        <dbReference type="ChEBI" id="CHEBI:57783"/>
    </ligand>
</feature>
<dbReference type="PIRSF" id="PIRSF000114">
    <property type="entry name" value="Glycerol-3-P_dh"/>
    <property type="match status" value="1"/>
</dbReference>
<dbReference type="AlphaFoldDB" id="A0A098EF84"/>
<dbReference type="Pfam" id="PF01210">
    <property type="entry name" value="NAD_Gly3P_dh_N"/>
    <property type="match status" value="1"/>
</dbReference>
<dbReference type="Gene3D" id="3.40.50.720">
    <property type="entry name" value="NAD(P)-binding Rossmann-like Domain"/>
    <property type="match status" value="1"/>
</dbReference>
<evidence type="ECO:0000256" key="4">
    <source>
        <dbReference type="ARBA" id="ARBA00022857"/>
    </source>
</evidence>
<dbReference type="PANTHER" id="PTHR11728">
    <property type="entry name" value="GLYCEROL-3-PHOSPHATE DEHYDROGENASE"/>
    <property type="match status" value="1"/>
</dbReference>
<evidence type="ECO:0000256" key="2">
    <source>
        <dbReference type="ARBA" id="ARBA00022516"/>
    </source>
</evidence>
<keyword evidence="6 10" id="KW-0520">NAD</keyword>
<evidence type="ECO:0000256" key="5">
    <source>
        <dbReference type="ARBA" id="ARBA00023002"/>
    </source>
</evidence>
<dbReference type="NCBIfam" id="NF000942">
    <property type="entry name" value="PRK00094.1-4"/>
    <property type="match status" value="1"/>
</dbReference>
<gene>
    <name evidence="10 13" type="primary">gpsA</name>
    <name evidence="13" type="ORF">ANAPHAGO_00641</name>
</gene>
<dbReference type="InterPro" id="IPR011128">
    <property type="entry name" value="G3P_DH_NAD-dep_N"/>
</dbReference>
<keyword evidence="9 10" id="KW-1208">Phospholipid metabolism</keyword>
<dbReference type="InterPro" id="IPR036291">
    <property type="entry name" value="NAD(P)-bd_dom_sf"/>
</dbReference>
<dbReference type="PANTHER" id="PTHR11728:SF1">
    <property type="entry name" value="GLYCEROL-3-PHOSPHATE DEHYDROGENASE [NAD(+)] 2, CHLOROPLASTIC"/>
    <property type="match status" value="1"/>
</dbReference>
<evidence type="ECO:0000256" key="1">
    <source>
        <dbReference type="ARBA" id="ARBA00011009"/>
    </source>
</evidence>
<comment type="catalytic activity">
    <reaction evidence="10">
        <text>sn-glycerol 3-phosphate + NAD(+) = dihydroxyacetone phosphate + NADH + H(+)</text>
        <dbReference type="Rhea" id="RHEA:11092"/>
        <dbReference type="ChEBI" id="CHEBI:15378"/>
        <dbReference type="ChEBI" id="CHEBI:57540"/>
        <dbReference type="ChEBI" id="CHEBI:57597"/>
        <dbReference type="ChEBI" id="CHEBI:57642"/>
        <dbReference type="ChEBI" id="CHEBI:57945"/>
        <dbReference type="EC" id="1.1.1.94"/>
    </reaction>
</comment>
<dbReference type="PRINTS" id="PR00077">
    <property type="entry name" value="GPDHDRGNASE"/>
</dbReference>
<dbReference type="FunFam" id="3.40.50.720:FF:000019">
    <property type="entry name" value="Glycerol-3-phosphate dehydrogenase [NAD(P)+]"/>
    <property type="match status" value="1"/>
</dbReference>
<dbReference type="GO" id="GO:0008654">
    <property type="term" value="P:phospholipid biosynthetic process"/>
    <property type="evidence" value="ECO:0007669"/>
    <property type="project" value="UniProtKB-KW"/>
</dbReference>
<dbReference type="PROSITE" id="PS00957">
    <property type="entry name" value="NAD_G3PDH"/>
    <property type="match status" value="1"/>
</dbReference>
<feature type="binding site" evidence="10">
    <location>
        <position position="139"/>
    </location>
    <ligand>
        <name>NADPH</name>
        <dbReference type="ChEBI" id="CHEBI:57783"/>
    </ligand>
</feature>
<feature type="binding site" evidence="10">
    <location>
        <position position="245"/>
    </location>
    <ligand>
        <name>sn-glycerol 3-phosphate</name>
        <dbReference type="ChEBI" id="CHEBI:57597"/>
    </ligand>
</feature>
<feature type="binding site" evidence="10">
    <location>
        <position position="135"/>
    </location>
    <ligand>
        <name>sn-glycerol 3-phosphate</name>
        <dbReference type="ChEBI" id="CHEBI:57597"/>
    </ligand>
</feature>
<evidence type="ECO:0000256" key="8">
    <source>
        <dbReference type="ARBA" id="ARBA00023209"/>
    </source>
</evidence>
<dbReference type="InterPro" id="IPR008927">
    <property type="entry name" value="6-PGluconate_DH-like_C_sf"/>
</dbReference>
<comment type="function">
    <text evidence="10">Catalyzes the reduction of the glycolytic intermediate dihydroxyacetone phosphate (DHAP) to sn-glycerol 3-phosphate (G3P), the key precursor for phospholipid synthesis.</text>
</comment>
<keyword evidence="3 10" id="KW-0547">Nucleotide-binding</keyword>
<dbReference type="Gene3D" id="1.10.1040.10">
    <property type="entry name" value="N-(1-d-carboxylethyl)-l-norvaline Dehydrogenase, domain 2"/>
    <property type="match status" value="1"/>
</dbReference>
<dbReference type="SUPFAM" id="SSF48179">
    <property type="entry name" value="6-phosphogluconate dehydrogenase C-terminal domain-like"/>
    <property type="match status" value="1"/>
</dbReference>
<feature type="active site" description="Proton acceptor" evidence="10">
    <location>
        <position position="190"/>
    </location>
</feature>
<protein>
    <recommendedName>
        <fullName evidence="10">Glycerol-3-phosphate dehydrogenase [NAD(P)+]</fullName>
        <ecNumber evidence="10">1.1.1.94</ecNumber>
    </recommendedName>
    <alternativeName>
        <fullName evidence="10">NAD(P)(+)-dependent glycerol-3-phosphate dehydrogenase</fullName>
    </alternativeName>
    <alternativeName>
        <fullName evidence="10">NAD(P)H-dependent dihydroxyacetone-phosphate reductase</fullName>
    </alternativeName>
</protein>
<dbReference type="RefSeq" id="WP_060757571.1">
    <property type="nucleotide sequence ID" value="NZ_CCXQ01000014.1"/>
</dbReference>
<feature type="binding site" evidence="10">
    <location>
        <position position="255"/>
    </location>
    <ligand>
        <name>sn-glycerol 3-phosphate</name>
        <dbReference type="ChEBI" id="CHEBI:57597"/>
    </ligand>
</feature>
<dbReference type="GO" id="GO:0005829">
    <property type="term" value="C:cytosol"/>
    <property type="evidence" value="ECO:0007669"/>
    <property type="project" value="TreeGrafter"/>
</dbReference>
<dbReference type="HAMAP" id="MF_00394">
    <property type="entry name" value="NAD_Glyc3P_dehydrog"/>
    <property type="match status" value="1"/>
</dbReference>
<dbReference type="InterPro" id="IPR006109">
    <property type="entry name" value="G3P_DH_NAD-dep_C"/>
</dbReference>
<feature type="binding site" evidence="10">
    <location>
        <position position="48"/>
    </location>
    <ligand>
        <name>NADPH</name>
        <dbReference type="ChEBI" id="CHEBI:57783"/>
    </ligand>
</feature>
<evidence type="ECO:0000256" key="3">
    <source>
        <dbReference type="ARBA" id="ARBA00022741"/>
    </source>
</evidence>